<organism evidence="2">
    <name type="scientific">freshwater metagenome</name>
    <dbReference type="NCBI Taxonomy" id="449393"/>
    <lineage>
        <taxon>unclassified sequences</taxon>
        <taxon>metagenomes</taxon>
        <taxon>ecological metagenomes</taxon>
    </lineage>
</organism>
<dbReference type="Gene3D" id="3.20.20.140">
    <property type="entry name" value="Metal-dependent hydrolases"/>
    <property type="match status" value="1"/>
</dbReference>
<dbReference type="Pfam" id="PF04909">
    <property type="entry name" value="Amidohydro_2"/>
    <property type="match status" value="1"/>
</dbReference>
<dbReference type="InterPro" id="IPR032466">
    <property type="entry name" value="Metal_Hydrolase"/>
</dbReference>
<dbReference type="GO" id="GO:0016787">
    <property type="term" value="F:hydrolase activity"/>
    <property type="evidence" value="ECO:0007669"/>
    <property type="project" value="InterPro"/>
</dbReference>
<protein>
    <submittedName>
        <fullName evidence="2">Unannotated protein</fullName>
    </submittedName>
</protein>
<dbReference type="InterPro" id="IPR006680">
    <property type="entry name" value="Amidohydro-rel"/>
</dbReference>
<feature type="domain" description="Amidohydrolase-related" evidence="1">
    <location>
        <begin position="9"/>
        <end position="318"/>
    </location>
</feature>
<evidence type="ECO:0000259" key="1">
    <source>
        <dbReference type="Pfam" id="PF04909"/>
    </source>
</evidence>
<dbReference type="EMBL" id="CAFBQF010000014">
    <property type="protein sequence ID" value="CAB5046693.1"/>
    <property type="molecule type" value="Genomic_DNA"/>
</dbReference>
<sequence length="351" mass="40369">MKNGNFVMDAHTGFWDASPENCKNKYGEAFVETFYAFHTGFNPTGQPQWNMDYETQFRKVDPDWYLDTMFVQGDADMAILSTQVLMDFYHTGFTNAERNAQLIKRAPDRLIGLGGIDPRSPDALEQVDRQVELGMKGFKWYTAEWRGDSRGWKANDPMVFPLYERCIELGIKNMHFHKGPAVEPLALERFDVRDIDEPSTLYPELNFIVDHCGLPRLDDFCWLSARSPNVHASLAVALAFIHNRPRFFGNLMANLLFWLGPDRIIYGTDFPIWYPQWQLDDFMAFQIPADIEDEFGVTLTDEIKAKIIGGNIAKLYDIDPVKKLDQIKNDEFSIRREARIAAQNSNSIGAR</sequence>
<gene>
    <name evidence="2" type="ORF">UFOPK4295_00425</name>
</gene>
<dbReference type="AlphaFoldDB" id="A0A6J7T042"/>
<dbReference type="SUPFAM" id="SSF51556">
    <property type="entry name" value="Metallo-dependent hydrolases"/>
    <property type="match status" value="1"/>
</dbReference>
<reference evidence="2" key="1">
    <citation type="submission" date="2020-05" db="EMBL/GenBank/DDBJ databases">
        <authorList>
            <person name="Chiriac C."/>
            <person name="Salcher M."/>
            <person name="Ghai R."/>
            <person name="Kavagutti S V."/>
        </authorList>
    </citation>
    <scope>NUCLEOTIDE SEQUENCE</scope>
</reference>
<proteinExistence type="predicted"/>
<dbReference type="PANTHER" id="PTHR42889">
    <property type="entry name" value="BLR3681 PROTEIN"/>
    <property type="match status" value="1"/>
</dbReference>
<name>A0A6J7T042_9ZZZZ</name>
<evidence type="ECO:0000313" key="2">
    <source>
        <dbReference type="EMBL" id="CAB5046693.1"/>
    </source>
</evidence>
<accession>A0A6J7T042</accession>
<dbReference type="PANTHER" id="PTHR42889:SF1">
    <property type="entry name" value="BLR3681 PROTEIN"/>
    <property type="match status" value="1"/>
</dbReference>